<dbReference type="InterPro" id="IPR047184">
    <property type="entry name" value="KANK1-4"/>
</dbReference>
<feature type="compositionally biased region" description="Basic and acidic residues" evidence="7">
    <location>
        <begin position="824"/>
        <end position="846"/>
    </location>
</feature>
<feature type="region of interest" description="Disordered" evidence="7">
    <location>
        <begin position="420"/>
        <end position="451"/>
    </location>
</feature>
<evidence type="ECO:0000256" key="4">
    <source>
        <dbReference type="ARBA" id="ARBA00023054"/>
    </source>
</evidence>
<evidence type="ECO:0000256" key="1">
    <source>
        <dbReference type="ARBA" id="ARBA00022553"/>
    </source>
</evidence>
<feature type="non-terminal residue" evidence="8">
    <location>
        <position position="1"/>
    </location>
</feature>
<evidence type="ECO:0000256" key="6">
    <source>
        <dbReference type="SAM" id="Coils"/>
    </source>
</evidence>
<dbReference type="PROSITE" id="PS50088">
    <property type="entry name" value="ANK_REPEAT"/>
    <property type="match status" value="2"/>
</dbReference>
<feature type="compositionally biased region" description="Low complexity" evidence="7">
    <location>
        <begin position="197"/>
        <end position="210"/>
    </location>
</feature>
<feature type="compositionally biased region" description="Polar residues" evidence="7">
    <location>
        <begin position="180"/>
        <end position="190"/>
    </location>
</feature>
<evidence type="ECO:0000256" key="2">
    <source>
        <dbReference type="ARBA" id="ARBA00022737"/>
    </source>
</evidence>
<dbReference type="SMART" id="SM00248">
    <property type="entry name" value="ANK"/>
    <property type="match status" value="5"/>
</dbReference>
<sequence length="1127" mass="122442">QSTEGWRPLQCTGVHCIYQAEVDNLKCLEGLQHSATIKRLSLRRRPRVAVSDVEKTHGSISHTQWQSAESLSSSDARLLGMLSSVTADRPPRPPSHTSSSDSKVCRNEDLSESVVSKESKPQPAARSLSKTPIPETHKQTDQEVSNQVAPLPRPRQRLASFGGVSSPSSASPFTGLGAYNQASNRSTAAGNETHAKLSSSLGSRGSTGCLRMSPESSGRTTPVPNLGPTHLQHVRDQMVAALQKLKELEEQVKIIPILQVRISVLQEEKRQLASQLKTQSDAEGFNRGLKDVERNDGAEYRQLTEEMRASEATGTRLQGCNPQSLQSEKDKEIHVSSCQPSKVNKSVLTDQVEARSVSTEVSEIHLGIYTERDAEIDAQQLIIGALKDRISHLEAELKESALQAEMNLLKLELKAAGARNRADKSTFARPSTKGASTEARPPTTNQGVGSPAELWDASSAVKIELKTVGICCRPELKDVCTGPDVLMSRWEVRERVEVVEKSVGNHIVMITQGVGMETKPCDAETNTEIPLQDLIPKKEKQYNSVACGDCSVHVNVCEEKTSPRAGSQCTNTASASVSSSTNTVQAFIKDSSTNTVLNTRNKHSNTTQAVTRTVSVGNLAKDMRCTPQSCGGCASASKQFQTQVSKVTRDTGVGFININDNFLVGLKIRHMASGPSHLPDPIRMRSIGVGEGRVQDLTVSSGHPVDKMKPQWEPELNHYIEKMHKLLKEQGDFIQEEQSHDRDGFLLQQQENGSNQLSKDNSSTLIHPLDIQPAGKKTKSSMLQSGTKNLNGDQGCSSTRRNLKLLRVTTGLNPSYKPYAVEKANAEEGEKRGNKKIKETSRDAAPTRKVKAASAKASKVCTRSQTQPKCKLSEKMFLACQALKMHLGDSTALSSKELYDCLQTVQQEWFSVSSQKSAFPATVETYLSIFRSISPSVLQHIANMPDANGNTALHYSVSHSNFGIVQKMLEADVCDVNHQNKAGYTPIMLAALAAVESPEDMRVVEQLFSKGDVNAKASQAGQTALMLAVSHGRMGMVRALLDRGADVNLQDDEGSTALMCASEHGHADIVRLLLAQADCDATLMDSDESTALSIALEAGHNDIAVLLYAHANFSRGHAVASGTRMHY</sequence>
<proteinExistence type="predicted"/>
<evidence type="ECO:0000313" key="8">
    <source>
        <dbReference type="EMBL" id="TWW66368.1"/>
    </source>
</evidence>
<feature type="compositionally biased region" description="Polar residues" evidence="7">
    <location>
        <begin position="780"/>
        <end position="796"/>
    </location>
</feature>
<feature type="compositionally biased region" description="Polar residues" evidence="7">
    <location>
        <begin position="214"/>
        <end position="223"/>
    </location>
</feature>
<keyword evidence="3 5" id="KW-0040">ANK repeat</keyword>
<evidence type="ECO:0000256" key="7">
    <source>
        <dbReference type="SAM" id="MobiDB-lite"/>
    </source>
</evidence>
<evidence type="ECO:0000313" key="9">
    <source>
        <dbReference type="Proteomes" id="UP000324091"/>
    </source>
</evidence>
<gene>
    <name evidence="8" type="ORF">D4764_20G0004000</name>
</gene>
<dbReference type="GO" id="GO:0005737">
    <property type="term" value="C:cytoplasm"/>
    <property type="evidence" value="ECO:0007669"/>
    <property type="project" value="TreeGrafter"/>
</dbReference>
<organism evidence="8 9">
    <name type="scientific">Takifugu flavidus</name>
    <name type="common">sansaifugu</name>
    <dbReference type="NCBI Taxonomy" id="433684"/>
    <lineage>
        <taxon>Eukaryota</taxon>
        <taxon>Metazoa</taxon>
        <taxon>Chordata</taxon>
        <taxon>Craniata</taxon>
        <taxon>Vertebrata</taxon>
        <taxon>Euteleostomi</taxon>
        <taxon>Actinopterygii</taxon>
        <taxon>Neopterygii</taxon>
        <taxon>Teleostei</taxon>
        <taxon>Neoteleostei</taxon>
        <taxon>Acanthomorphata</taxon>
        <taxon>Eupercaria</taxon>
        <taxon>Tetraodontiformes</taxon>
        <taxon>Tetradontoidea</taxon>
        <taxon>Tetraodontidae</taxon>
        <taxon>Takifugu</taxon>
    </lineage>
</organism>
<comment type="caution">
    <text evidence="8">The sequence shown here is derived from an EMBL/GenBank/DDBJ whole genome shotgun (WGS) entry which is preliminary data.</text>
</comment>
<dbReference type="Pfam" id="PF12796">
    <property type="entry name" value="Ank_2"/>
    <property type="match status" value="1"/>
</dbReference>
<feature type="region of interest" description="Disordered" evidence="7">
    <location>
        <begin position="824"/>
        <end position="851"/>
    </location>
</feature>
<feature type="coiled-coil region" evidence="6">
    <location>
        <begin position="231"/>
        <end position="282"/>
    </location>
</feature>
<keyword evidence="1" id="KW-0597">Phosphoprotein</keyword>
<name>A0A5C6NHR3_9TELE</name>
<dbReference type="PANTHER" id="PTHR24168">
    <property type="entry name" value="KN MOTIF AND ANKYRIN REPEAT DOMAIN-CONTAINING"/>
    <property type="match status" value="1"/>
</dbReference>
<dbReference type="PANTHER" id="PTHR24168:SF19">
    <property type="entry name" value="KN MOTIF AND ANKYRIN REPEAT DOMAIN-CONTAINING PROTEIN 1"/>
    <property type="match status" value="1"/>
</dbReference>
<dbReference type="AlphaFoldDB" id="A0A5C6NHR3"/>
<feature type="compositionally biased region" description="Polar residues" evidence="7">
    <location>
        <begin position="58"/>
        <end position="72"/>
    </location>
</feature>
<feature type="repeat" description="ANK" evidence="5">
    <location>
        <begin position="1020"/>
        <end position="1052"/>
    </location>
</feature>
<feature type="repeat" description="ANK" evidence="5">
    <location>
        <begin position="1053"/>
        <end position="1074"/>
    </location>
</feature>
<dbReference type="GO" id="GO:0030837">
    <property type="term" value="P:negative regulation of actin filament polymerization"/>
    <property type="evidence" value="ECO:0007669"/>
    <property type="project" value="InterPro"/>
</dbReference>
<feature type="region of interest" description="Disordered" evidence="7">
    <location>
        <begin position="84"/>
        <end position="225"/>
    </location>
</feature>
<dbReference type="FunFam" id="1.25.40.20:FF:000017">
    <property type="entry name" value="KN motif and ankyrin repeat domain-containing protein 1"/>
    <property type="match status" value="1"/>
</dbReference>
<protein>
    <submittedName>
        <fullName evidence="8">KN motif and ankyrin repeat domain-containing protein 1</fullName>
    </submittedName>
</protein>
<feature type="region of interest" description="Disordered" evidence="7">
    <location>
        <begin position="774"/>
        <end position="796"/>
    </location>
</feature>
<keyword evidence="9" id="KW-1185">Reference proteome</keyword>
<keyword evidence="4 6" id="KW-0175">Coiled coil</keyword>
<accession>A0A5C6NHR3</accession>
<evidence type="ECO:0000256" key="5">
    <source>
        <dbReference type="PROSITE-ProRule" id="PRU00023"/>
    </source>
</evidence>
<feature type="compositionally biased region" description="Basic and acidic residues" evidence="7">
    <location>
        <begin position="103"/>
        <end position="120"/>
    </location>
</feature>
<dbReference type="EMBL" id="RHFK02000013">
    <property type="protein sequence ID" value="TWW66368.1"/>
    <property type="molecule type" value="Genomic_DNA"/>
</dbReference>
<dbReference type="Proteomes" id="UP000324091">
    <property type="component" value="Chromosome 20"/>
</dbReference>
<dbReference type="InterPro" id="IPR036770">
    <property type="entry name" value="Ankyrin_rpt-contain_sf"/>
</dbReference>
<feature type="compositionally biased region" description="Low complexity" evidence="7">
    <location>
        <begin position="159"/>
        <end position="173"/>
    </location>
</feature>
<dbReference type="Pfam" id="PF00023">
    <property type="entry name" value="Ank"/>
    <property type="match status" value="1"/>
</dbReference>
<dbReference type="InterPro" id="IPR002110">
    <property type="entry name" value="Ankyrin_rpt"/>
</dbReference>
<dbReference type="GO" id="GO:0005856">
    <property type="term" value="C:cytoskeleton"/>
    <property type="evidence" value="ECO:0007669"/>
    <property type="project" value="TreeGrafter"/>
</dbReference>
<dbReference type="SUPFAM" id="SSF48403">
    <property type="entry name" value="Ankyrin repeat"/>
    <property type="match status" value="1"/>
</dbReference>
<keyword evidence="2" id="KW-0677">Repeat</keyword>
<evidence type="ECO:0000256" key="3">
    <source>
        <dbReference type="ARBA" id="ARBA00023043"/>
    </source>
</evidence>
<dbReference type="Gene3D" id="1.25.40.20">
    <property type="entry name" value="Ankyrin repeat-containing domain"/>
    <property type="match status" value="1"/>
</dbReference>
<reference evidence="8 9" key="1">
    <citation type="submission" date="2019-04" db="EMBL/GenBank/DDBJ databases">
        <title>Chromosome genome assembly for Takifugu flavidus.</title>
        <authorList>
            <person name="Xiao S."/>
        </authorList>
    </citation>
    <scope>NUCLEOTIDE SEQUENCE [LARGE SCALE GENOMIC DNA]</scope>
    <source>
        <strain evidence="8">HTHZ2018</strain>
        <tissue evidence="8">Muscle</tissue>
    </source>
</reference>
<feature type="region of interest" description="Disordered" evidence="7">
    <location>
        <begin position="52"/>
        <end position="72"/>
    </location>
</feature>
<dbReference type="PROSITE" id="PS50297">
    <property type="entry name" value="ANK_REP_REGION"/>
    <property type="match status" value="2"/>
</dbReference>